<keyword evidence="3" id="KW-1185">Reference proteome</keyword>
<dbReference type="InterPro" id="IPR024489">
    <property type="entry name" value="Organ_specific_prot"/>
</dbReference>
<reference evidence="3" key="1">
    <citation type="journal article" date="2010" name="Nat. Biotechnol.">
        <title>Draft genome sequence of the oilseed species Ricinus communis.</title>
        <authorList>
            <person name="Chan A.P."/>
            <person name="Crabtree J."/>
            <person name="Zhao Q."/>
            <person name="Lorenzi H."/>
            <person name="Orvis J."/>
            <person name="Puiu D."/>
            <person name="Melake-Berhan A."/>
            <person name="Jones K.M."/>
            <person name="Redman J."/>
            <person name="Chen G."/>
            <person name="Cahoon E.B."/>
            <person name="Gedil M."/>
            <person name="Stanke M."/>
            <person name="Haas B.J."/>
            <person name="Wortman J.R."/>
            <person name="Fraser-Liggett C.M."/>
            <person name="Ravel J."/>
            <person name="Rabinowicz P.D."/>
        </authorList>
    </citation>
    <scope>NUCLEOTIDE SEQUENCE [LARGE SCALE GENOMIC DNA]</scope>
    <source>
        <strain evidence="3">cv. Hale</strain>
    </source>
</reference>
<evidence type="ECO:0000313" key="2">
    <source>
        <dbReference type="EMBL" id="EEF50860.1"/>
    </source>
</evidence>
<dbReference type="PANTHER" id="PTHR33731:SF2">
    <property type="entry name" value="ORGAN-SPECIFIC PROTEIN S2-LIKE"/>
    <property type="match status" value="1"/>
</dbReference>
<gene>
    <name evidence="2" type="ORF">RCOM_1674890</name>
</gene>
<feature type="chain" id="PRO_5002890880" evidence="1">
    <location>
        <begin position="23"/>
        <end position="147"/>
    </location>
</feature>
<dbReference type="AlphaFoldDB" id="B9RBD9"/>
<dbReference type="InParanoid" id="B9RBD9"/>
<sequence length="147" mass="16806">MNSSFPFIALFLFVLVTSTTDARKDVGEYWPRGVMKDQPLPEVAASSKINCHTTDDSELKNFVKEFKDPDETINHNDIKPGQSKSFFKNFEPVPNLSVYNNDSILKEKKSFFVKDFEPRPDASVYDNDVGLKEDKSFAEDFKARPNL</sequence>
<dbReference type="EMBL" id="EQ973774">
    <property type="protein sequence ID" value="EEF50860.1"/>
    <property type="molecule type" value="Genomic_DNA"/>
</dbReference>
<dbReference type="Proteomes" id="UP000008311">
    <property type="component" value="Unassembled WGS sequence"/>
</dbReference>
<feature type="signal peptide" evidence="1">
    <location>
        <begin position="1"/>
        <end position="22"/>
    </location>
</feature>
<evidence type="ECO:0000313" key="3">
    <source>
        <dbReference type="Proteomes" id="UP000008311"/>
    </source>
</evidence>
<dbReference type="PANTHER" id="PTHR33731">
    <property type="entry name" value="PROTEIN, PUTATIVE-RELATED"/>
    <property type="match status" value="1"/>
</dbReference>
<proteinExistence type="predicted"/>
<protein>
    <submittedName>
        <fullName evidence="2">Organ-specific protein S2, putative</fullName>
    </submittedName>
</protein>
<keyword evidence="1" id="KW-0732">Signal</keyword>
<organism evidence="2 3">
    <name type="scientific">Ricinus communis</name>
    <name type="common">Castor bean</name>
    <dbReference type="NCBI Taxonomy" id="3988"/>
    <lineage>
        <taxon>Eukaryota</taxon>
        <taxon>Viridiplantae</taxon>
        <taxon>Streptophyta</taxon>
        <taxon>Embryophyta</taxon>
        <taxon>Tracheophyta</taxon>
        <taxon>Spermatophyta</taxon>
        <taxon>Magnoliopsida</taxon>
        <taxon>eudicotyledons</taxon>
        <taxon>Gunneridae</taxon>
        <taxon>Pentapetalae</taxon>
        <taxon>rosids</taxon>
        <taxon>fabids</taxon>
        <taxon>Malpighiales</taxon>
        <taxon>Euphorbiaceae</taxon>
        <taxon>Acalyphoideae</taxon>
        <taxon>Acalypheae</taxon>
        <taxon>Ricinus</taxon>
    </lineage>
</organism>
<accession>B9RBD9</accession>
<dbReference type="Pfam" id="PF10950">
    <property type="entry name" value="Organ_specific"/>
    <property type="match status" value="1"/>
</dbReference>
<name>B9RBD9_RICCO</name>
<evidence type="ECO:0000256" key="1">
    <source>
        <dbReference type="SAM" id="SignalP"/>
    </source>
</evidence>